<evidence type="ECO:0000256" key="5">
    <source>
        <dbReference type="ARBA" id="ARBA00022741"/>
    </source>
</evidence>
<keyword evidence="6 10" id="KW-0067">ATP-binding</keyword>
<keyword evidence="2" id="KW-1003">Cell membrane</keyword>
<keyword evidence="4" id="KW-0677">Repeat</keyword>
<name>A0ABT4GIB9_9BACL</name>
<evidence type="ECO:0000256" key="7">
    <source>
        <dbReference type="ARBA" id="ARBA00022967"/>
    </source>
</evidence>
<dbReference type="CDD" id="cd03216">
    <property type="entry name" value="ABC_Carb_Monos_I"/>
    <property type="match status" value="1"/>
</dbReference>
<dbReference type="InterPro" id="IPR017871">
    <property type="entry name" value="ABC_transporter-like_CS"/>
</dbReference>
<accession>A0ABT4GIB9</accession>
<dbReference type="InterPro" id="IPR003439">
    <property type="entry name" value="ABC_transporter-like_ATP-bd"/>
</dbReference>
<dbReference type="InterPro" id="IPR027417">
    <property type="entry name" value="P-loop_NTPase"/>
</dbReference>
<evidence type="ECO:0000256" key="1">
    <source>
        <dbReference type="ARBA" id="ARBA00022448"/>
    </source>
</evidence>
<keyword evidence="7" id="KW-1278">Translocase</keyword>
<keyword evidence="3" id="KW-0762">Sugar transport</keyword>
<proteinExistence type="predicted"/>
<dbReference type="SUPFAM" id="SSF52540">
    <property type="entry name" value="P-loop containing nucleoside triphosphate hydrolases"/>
    <property type="match status" value="2"/>
</dbReference>
<evidence type="ECO:0000313" key="11">
    <source>
        <dbReference type="Proteomes" id="UP001527099"/>
    </source>
</evidence>
<keyword evidence="8" id="KW-0472">Membrane</keyword>
<dbReference type="Gene3D" id="3.40.50.300">
    <property type="entry name" value="P-loop containing nucleotide triphosphate hydrolases"/>
    <property type="match status" value="2"/>
</dbReference>
<organism evidence="10 11">
    <name type="scientific">Paenibacillus alginolyticus</name>
    <dbReference type="NCBI Taxonomy" id="59839"/>
    <lineage>
        <taxon>Bacteria</taxon>
        <taxon>Bacillati</taxon>
        <taxon>Bacillota</taxon>
        <taxon>Bacilli</taxon>
        <taxon>Bacillales</taxon>
        <taxon>Paenibacillaceae</taxon>
        <taxon>Paenibacillus</taxon>
    </lineage>
</organism>
<dbReference type="PANTHER" id="PTHR43790:SF3">
    <property type="entry name" value="D-ALLOSE IMPORT ATP-BINDING PROTEIN ALSA-RELATED"/>
    <property type="match status" value="1"/>
</dbReference>
<dbReference type="PROSITE" id="PS50893">
    <property type="entry name" value="ABC_TRANSPORTER_2"/>
    <property type="match status" value="2"/>
</dbReference>
<dbReference type="PANTHER" id="PTHR43790">
    <property type="entry name" value="CARBOHYDRATE TRANSPORT ATP-BINDING PROTEIN MG119-RELATED"/>
    <property type="match status" value="1"/>
</dbReference>
<sequence>MASTAMIRFREISKTFPGHKALDNINFEIHKGEVHALMGENGAGKSTLLNILHGIYNEYEGQVMINGQPIKFKNAQDALKMGIFKVHQEVSLIPDLTVGQNVALGYEPRKGPFIDFKSLHAKVELILKRMRCKFRSTDLVSSLSTGEMQMLTIAKALFNNSQIISFDEPTAALTDNEVNALFEIIHELKANGLTIIYISHRLDEVFKISDRITVLRDGVYKATFVTNEISRELLIRSMVGREVGAFAERKKFGLASEEVVLEVKNLTRDHVFHDVSFKLKKGEILGFAGLVGSKRTDVVRTVFGADRKTSGDIFVKGKKAAIHSPKHGLKYGIGLIPENRKTQGFVRVLTNEDNMGLASMKKFSRWGFLDFKKKLDNCLHFTKEMNLNPKDPHYMTHNLSGGNQQKVILGKWLSTDVDILIFDEPTKGVDVGAKAEIYRLMEDLVEAGKSIIIVSSELPEVIGMSDRILVMHEGKLVKELGRDELSEERVLHFAMGGSEQTSWAK</sequence>
<keyword evidence="1" id="KW-0813">Transport</keyword>
<dbReference type="PROSITE" id="PS00211">
    <property type="entry name" value="ABC_TRANSPORTER_1"/>
    <property type="match status" value="1"/>
</dbReference>
<dbReference type="InterPro" id="IPR003593">
    <property type="entry name" value="AAA+_ATPase"/>
</dbReference>
<dbReference type="RefSeq" id="WP_268617070.1">
    <property type="nucleotide sequence ID" value="NZ_JAMDMX010000083.1"/>
</dbReference>
<dbReference type="InterPro" id="IPR050107">
    <property type="entry name" value="ABC_carbohydrate_import_ATPase"/>
</dbReference>
<evidence type="ECO:0000259" key="9">
    <source>
        <dbReference type="PROSITE" id="PS50893"/>
    </source>
</evidence>
<feature type="domain" description="ABC transporter" evidence="9">
    <location>
        <begin position="254"/>
        <end position="498"/>
    </location>
</feature>
<feature type="domain" description="ABC transporter" evidence="9">
    <location>
        <begin position="7"/>
        <end position="242"/>
    </location>
</feature>
<evidence type="ECO:0000256" key="8">
    <source>
        <dbReference type="ARBA" id="ARBA00023136"/>
    </source>
</evidence>
<dbReference type="EMBL" id="JAMDMX010000083">
    <property type="protein sequence ID" value="MCY9695905.1"/>
    <property type="molecule type" value="Genomic_DNA"/>
</dbReference>
<dbReference type="SMART" id="SM00382">
    <property type="entry name" value="AAA"/>
    <property type="match status" value="2"/>
</dbReference>
<comment type="caution">
    <text evidence="10">The sequence shown here is derived from an EMBL/GenBank/DDBJ whole genome shotgun (WGS) entry which is preliminary data.</text>
</comment>
<dbReference type="CDD" id="cd03215">
    <property type="entry name" value="ABC_Carb_Monos_II"/>
    <property type="match status" value="1"/>
</dbReference>
<gene>
    <name evidence="10" type="ORF">M5X19_23805</name>
</gene>
<dbReference type="Proteomes" id="UP001527099">
    <property type="component" value="Unassembled WGS sequence"/>
</dbReference>
<evidence type="ECO:0000256" key="2">
    <source>
        <dbReference type="ARBA" id="ARBA00022475"/>
    </source>
</evidence>
<evidence type="ECO:0000256" key="6">
    <source>
        <dbReference type="ARBA" id="ARBA00022840"/>
    </source>
</evidence>
<evidence type="ECO:0000256" key="4">
    <source>
        <dbReference type="ARBA" id="ARBA00022737"/>
    </source>
</evidence>
<keyword evidence="5" id="KW-0547">Nucleotide-binding</keyword>
<evidence type="ECO:0000256" key="3">
    <source>
        <dbReference type="ARBA" id="ARBA00022597"/>
    </source>
</evidence>
<dbReference type="Pfam" id="PF00005">
    <property type="entry name" value="ABC_tran"/>
    <property type="match status" value="2"/>
</dbReference>
<evidence type="ECO:0000313" key="10">
    <source>
        <dbReference type="EMBL" id="MCY9695905.1"/>
    </source>
</evidence>
<keyword evidence="11" id="KW-1185">Reference proteome</keyword>
<reference evidence="10 11" key="1">
    <citation type="submission" date="2022-05" db="EMBL/GenBank/DDBJ databases">
        <title>Genome Sequencing of Bee-Associated Microbes.</title>
        <authorList>
            <person name="Dunlap C."/>
        </authorList>
    </citation>
    <scope>NUCLEOTIDE SEQUENCE [LARGE SCALE GENOMIC DNA]</scope>
    <source>
        <strain evidence="10 11">NRRL B-14421</strain>
    </source>
</reference>
<protein>
    <submittedName>
        <fullName evidence="10">Sugar ABC transporter ATP-binding protein</fullName>
    </submittedName>
</protein>
<dbReference type="GO" id="GO:0005524">
    <property type="term" value="F:ATP binding"/>
    <property type="evidence" value="ECO:0007669"/>
    <property type="project" value="UniProtKB-KW"/>
</dbReference>